<dbReference type="CDD" id="cd00400">
    <property type="entry name" value="Voltage_gated_ClC"/>
    <property type="match status" value="1"/>
</dbReference>
<evidence type="ECO:0000256" key="8">
    <source>
        <dbReference type="ARBA" id="ARBA00023214"/>
    </source>
</evidence>
<dbReference type="GO" id="GO:0034707">
    <property type="term" value="C:chloride channel complex"/>
    <property type="evidence" value="ECO:0007669"/>
    <property type="project" value="UniProtKB-KW"/>
</dbReference>
<name>A0A388KSH3_CHABU</name>
<proteinExistence type="predicted"/>
<comment type="subcellular location">
    <subcellularLocation>
        <location evidence="1">Membrane</location>
        <topology evidence="1">Multi-pass membrane protein</topology>
    </subcellularLocation>
</comment>
<dbReference type="InterPro" id="IPR014743">
    <property type="entry name" value="Cl-channel_core"/>
</dbReference>
<evidence type="ECO:0000256" key="5">
    <source>
        <dbReference type="ARBA" id="ARBA00023065"/>
    </source>
</evidence>
<dbReference type="Pfam" id="PF00654">
    <property type="entry name" value="Voltage_CLC"/>
    <property type="match status" value="1"/>
</dbReference>
<evidence type="ECO:0000256" key="7">
    <source>
        <dbReference type="ARBA" id="ARBA00023173"/>
    </source>
</evidence>
<dbReference type="EMBL" id="BFEA01000175">
    <property type="protein sequence ID" value="GBG72989.1"/>
    <property type="molecule type" value="Genomic_DNA"/>
</dbReference>
<keyword evidence="12" id="KW-1185">Reference proteome</keyword>
<dbReference type="Gramene" id="GBG72989">
    <property type="protein sequence ID" value="GBG72989"/>
    <property type="gene ID" value="CBR_g12708"/>
</dbReference>
<sequence length="579" mass="61178">MARKLMIESDGVKTKAPLGGSALDCLPRRSKPSLPVVQISHSWRCTACARTGGSSAAISHPSRCDRVRKQAACARTGGGSAGVSHSSRCDRVRKQTACARTGGGSAAVSHTFCDRFGEGIACARTGGSSAAGGWRRPGAVGTRVRKQAACARAGGGSAAVSHSSRCDRVRKQTACARTGGSSAAVSHSSRCDRLGKRIACARTGGSSGAGGWGRAGAVGTPRQASQRRRESIRSPSAKEVGDGRRAVRRISFRQLCDRHMHIASRCDSDCGGRWGVRRASGTTTGSNEHVVMDDNDDEEKTEDGSEDNHVNRDWDGDVPVNTDMQGDEAREPWRVSSWRERQEKGAEEDGGGRKREGKALRIEKEREIKSTSRGIIASQQRESVTKYARRAMEESVPPEGYVLLLSCVVGLMTGAAVVVFNDMVHGIHHLLWSGAGGESASWLRSQPIAATWERVVLIPVGGGILVGQLNALRTYLDEMSVRYVRLPGLDRDSESPPLLNINALLQIAQPVLKALAASVTLGTGNSLGPEGPSVEIGASLGSSVGKVLKNSRERTLAFIASGSAAGIASGTVAKENQLK</sequence>
<organism evidence="11 12">
    <name type="scientific">Chara braunii</name>
    <name type="common">Braun's stonewort</name>
    <dbReference type="NCBI Taxonomy" id="69332"/>
    <lineage>
        <taxon>Eukaryota</taxon>
        <taxon>Viridiplantae</taxon>
        <taxon>Streptophyta</taxon>
        <taxon>Charophyceae</taxon>
        <taxon>Charales</taxon>
        <taxon>Characeae</taxon>
        <taxon>Chara</taxon>
    </lineage>
</organism>
<feature type="compositionally biased region" description="Gly residues" evidence="10">
    <location>
        <begin position="205"/>
        <end position="216"/>
    </location>
</feature>
<gene>
    <name evidence="11" type="primary">CLCe-CT</name>
    <name evidence="11" type="ORF">CBR_g12708</name>
</gene>
<evidence type="ECO:0000256" key="9">
    <source>
        <dbReference type="ARBA" id="ARBA00023303"/>
    </source>
</evidence>
<dbReference type="OrthoDB" id="4564at2759"/>
<dbReference type="GO" id="GO:0005254">
    <property type="term" value="F:chloride channel activity"/>
    <property type="evidence" value="ECO:0007669"/>
    <property type="project" value="UniProtKB-KW"/>
</dbReference>
<accession>A0A388KSH3</accession>
<feature type="compositionally biased region" description="Basic and acidic residues" evidence="10">
    <location>
        <begin position="302"/>
        <end position="315"/>
    </location>
</feature>
<evidence type="ECO:0000256" key="6">
    <source>
        <dbReference type="ARBA" id="ARBA00023136"/>
    </source>
</evidence>
<keyword evidence="5" id="KW-0406">Ion transport</keyword>
<dbReference type="PANTHER" id="PTHR43427:SF6">
    <property type="entry name" value="CHLORIDE CHANNEL PROTEIN CLC-E"/>
    <property type="match status" value="1"/>
</dbReference>
<evidence type="ECO:0008006" key="13">
    <source>
        <dbReference type="Google" id="ProtNLM"/>
    </source>
</evidence>
<keyword evidence="2" id="KW-0813">Transport</keyword>
<evidence type="ECO:0000313" key="11">
    <source>
        <dbReference type="EMBL" id="GBG72989.1"/>
    </source>
</evidence>
<keyword evidence="7" id="KW-0869">Chloride channel</keyword>
<comment type="caution">
    <text evidence="11">The sequence shown here is derived from an EMBL/GenBank/DDBJ whole genome shotgun (WGS) entry which is preliminary data.</text>
</comment>
<dbReference type="InterPro" id="IPR001807">
    <property type="entry name" value="ClC"/>
</dbReference>
<keyword evidence="9" id="KW-0407">Ion channel</keyword>
<evidence type="ECO:0000256" key="3">
    <source>
        <dbReference type="ARBA" id="ARBA00022692"/>
    </source>
</evidence>
<feature type="compositionally biased region" description="Basic and acidic residues" evidence="10">
    <location>
        <begin position="327"/>
        <end position="360"/>
    </location>
</feature>
<dbReference type="AlphaFoldDB" id="A0A388KSH3"/>
<dbReference type="PANTHER" id="PTHR43427">
    <property type="entry name" value="CHLORIDE CHANNEL PROTEIN CLC-E"/>
    <property type="match status" value="1"/>
</dbReference>
<dbReference type="STRING" id="69332.A0A388KSH3"/>
<evidence type="ECO:0000256" key="2">
    <source>
        <dbReference type="ARBA" id="ARBA00022448"/>
    </source>
</evidence>
<evidence type="ECO:0000256" key="1">
    <source>
        <dbReference type="ARBA" id="ARBA00004141"/>
    </source>
</evidence>
<dbReference type="Gene3D" id="1.10.3080.10">
    <property type="entry name" value="Clc chloride channel"/>
    <property type="match status" value="1"/>
</dbReference>
<feature type="region of interest" description="Disordered" evidence="10">
    <location>
        <begin position="278"/>
        <end position="360"/>
    </location>
</feature>
<keyword evidence="4" id="KW-1133">Transmembrane helix</keyword>
<dbReference type="SUPFAM" id="SSF81340">
    <property type="entry name" value="Clc chloride channel"/>
    <property type="match status" value="1"/>
</dbReference>
<evidence type="ECO:0000256" key="4">
    <source>
        <dbReference type="ARBA" id="ARBA00022989"/>
    </source>
</evidence>
<evidence type="ECO:0000313" key="12">
    <source>
        <dbReference type="Proteomes" id="UP000265515"/>
    </source>
</evidence>
<dbReference type="Proteomes" id="UP000265515">
    <property type="component" value="Unassembled WGS sequence"/>
</dbReference>
<dbReference type="InterPro" id="IPR050368">
    <property type="entry name" value="ClC-type_chloride_channel"/>
</dbReference>
<evidence type="ECO:0000256" key="10">
    <source>
        <dbReference type="SAM" id="MobiDB-lite"/>
    </source>
</evidence>
<keyword evidence="8" id="KW-0868">Chloride</keyword>
<protein>
    <recommendedName>
        <fullName evidence="13">Chloride channel protein</fullName>
    </recommendedName>
</protein>
<feature type="region of interest" description="Disordered" evidence="10">
    <location>
        <begin position="205"/>
        <end position="245"/>
    </location>
</feature>
<keyword evidence="3" id="KW-0812">Transmembrane</keyword>
<reference evidence="11 12" key="1">
    <citation type="journal article" date="2018" name="Cell">
        <title>The Chara Genome: Secondary Complexity and Implications for Plant Terrestrialization.</title>
        <authorList>
            <person name="Nishiyama T."/>
            <person name="Sakayama H."/>
            <person name="Vries J.D."/>
            <person name="Buschmann H."/>
            <person name="Saint-Marcoux D."/>
            <person name="Ullrich K.K."/>
            <person name="Haas F.B."/>
            <person name="Vanderstraeten L."/>
            <person name="Becker D."/>
            <person name="Lang D."/>
            <person name="Vosolsobe S."/>
            <person name="Rombauts S."/>
            <person name="Wilhelmsson P.K.I."/>
            <person name="Janitza P."/>
            <person name="Kern R."/>
            <person name="Heyl A."/>
            <person name="Rumpler F."/>
            <person name="Villalobos L.I.A.C."/>
            <person name="Clay J.M."/>
            <person name="Skokan R."/>
            <person name="Toyoda A."/>
            <person name="Suzuki Y."/>
            <person name="Kagoshima H."/>
            <person name="Schijlen E."/>
            <person name="Tajeshwar N."/>
            <person name="Catarino B."/>
            <person name="Hetherington A.J."/>
            <person name="Saltykova A."/>
            <person name="Bonnot C."/>
            <person name="Breuninger H."/>
            <person name="Symeonidi A."/>
            <person name="Radhakrishnan G.V."/>
            <person name="Van Nieuwerburgh F."/>
            <person name="Deforce D."/>
            <person name="Chang C."/>
            <person name="Karol K.G."/>
            <person name="Hedrich R."/>
            <person name="Ulvskov P."/>
            <person name="Glockner G."/>
            <person name="Delwiche C.F."/>
            <person name="Petrasek J."/>
            <person name="Van de Peer Y."/>
            <person name="Friml J."/>
            <person name="Beilby M."/>
            <person name="Dolan L."/>
            <person name="Kohara Y."/>
            <person name="Sugano S."/>
            <person name="Fujiyama A."/>
            <person name="Delaux P.-M."/>
            <person name="Quint M."/>
            <person name="TheiBen G."/>
            <person name="Hagemann M."/>
            <person name="Harholt J."/>
            <person name="Dunand C."/>
            <person name="Zachgo S."/>
            <person name="Langdale J."/>
            <person name="Maumus F."/>
            <person name="Straeten D.V.D."/>
            <person name="Gould S.B."/>
            <person name="Rensing S.A."/>
        </authorList>
    </citation>
    <scope>NUCLEOTIDE SEQUENCE [LARGE SCALE GENOMIC DNA]</scope>
    <source>
        <strain evidence="11 12">S276</strain>
    </source>
</reference>
<keyword evidence="6" id="KW-0472">Membrane</keyword>